<dbReference type="Proteomes" id="UP000215914">
    <property type="component" value="Chromosome 13"/>
</dbReference>
<dbReference type="Gramene" id="mRNA:HanXRQr2_Chr13g0582561">
    <property type="protein sequence ID" value="CDS:HanXRQr2_Chr13g0582561.1"/>
    <property type="gene ID" value="HanXRQr2_Chr13g0582561"/>
</dbReference>
<dbReference type="AlphaFoldDB" id="A0A251SRG8"/>
<reference evidence="1 3" key="1">
    <citation type="journal article" date="2017" name="Nature">
        <title>The sunflower genome provides insights into oil metabolism, flowering and Asterid evolution.</title>
        <authorList>
            <person name="Badouin H."/>
            <person name="Gouzy J."/>
            <person name="Grassa C.J."/>
            <person name="Murat F."/>
            <person name="Staton S.E."/>
            <person name="Cottret L."/>
            <person name="Lelandais-Briere C."/>
            <person name="Owens G.L."/>
            <person name="Carrere S."/>
            <person name="Mayjonade B."/>
            <person name="Legrand L."/>
            <person name="Gill N."/>
            <person name="Kane N.C."/>
            <person name="Bowers J.E."/>
            <person name="Hubner S."/>
            <person name="Bellec A."/>
            <person name="Berard A."/>
            <person name="Berges H."/>
            <person name="Blanchet N."/>
            <person name="Boniface M.C."/>
            <person name="Brunel D."/>
            <person name="Catrice O."/>
            <person name="Chaidir N."/>
            <person name="Claudel C."/>
            <person name="Donnadieu C."/>
            <person name="Faraut T."/>
            <person name="Fievet G."/>
            <person name="Helmstetter N."/>
            <person name="King M."/>
            <person name="Knapp S.J."/>
            <person name="Lai Z."/>
            <person name="Le Paslier M.C."/>
            <person name="Lippi Y."/>
            <person name="Lorenzon L."/>
            <person name="Mandel J.R."/>
            <person name="Marage G."/>
            <person name="Marchand G."/>
            <person name="Marquand E."/>
            <person name="Bret-Mestries E."/>
            <person name="Morien E."/>
            <person name="Nambeesan S."/>
            <person name="Nguyen T."/>
            <person name="Pegot-Espagnet P."/>
            <person name="Pouilly N."/>
            <person name="Raftis F."/>
            <person name="Sallet E."/>
            <person name="Schiex T."/>
            <person name="Thomas J."/>
            <person name="Vandecasteele C."/>
            <person name="Vares D."/>
            <person name="Vear F."/>
            <person name="Vautrin S."/>
            <person name="Crespi M."/>
            <person name="Mangin B."/>
            <person name="Burke J.M."/>
            <person name="Salse J."/>
            <person name="Munos S."/>
            <person name="Vincourt P."/>
            <person name="Rieseberg L.H."/>
            <person name="Langlade N.B."/>
        </authorList>
    </citation>
    <scope>NUCLEOTIDE SEQUENCE [LARGE SCALE GENOMIC DNA]</scope>
    <source>
        <strain evidence="3">cv. SF193</strain>
        <tissue evidence="1">Leaves</tissue>
    </source>
</reference>
<accession>A0A251SRG8</accession>
<dbReference type="InParanoid" id="A0A251SRG8"/>
<reference evidence="1" key="3">
    <citation type="submission" date="2020-06" db="EMBL/GenBank/DDBJ databases">
        <title>Helianthus annuus Genome sequencing and assembly Release 2.</title>
        <authorList>
            <person name="Gouzy J."/>
            <person name="Langlade N."/>
            <person name="Munos S."/>
        </authorList>
    </citation>
    <scope>NUCLEOTIDE SEQUENCE</scope>
    <source>
        <tissue evidence="1">Leaves</tissue>
    </source>
</reference>
<protein>
    <submittedName>
        <fullName evidence="2">Uncharacterized protein</fullName>
    </submittedName>
</protein>
<proteinExistence type="predicted"/>
<evidence type="ECO:0000313" key="1">
    <source>
        <dbReference type="EMBL" id="KAF5772895.1"/>
    </source>
</evidence>
<reference evidence="2" key="2">
    <citation type="submission" date="2017-02" db="EMBL/GenBank/DDBJ databases">
        <title>Sunflower complete genome.</title>
        <authorList>
            <person name="Langlade N."/>
            <person name="Munos S."/>
        </authorList>
    </citation>
    <scope>NUCLEOTIDE SEQUENCE [LARGE SCALE GENOMIC DNA]</scope>
    <source>
        <tissue evidence="2">Leaves</tissue>
    </source>
</reference>
<evidence type="ECO:0000313" key="3">
    <source>
        <dbReference type="Proteomes" id="UP000215914"/>
    </source>
</evidence>
<keyword evidence="3" id="KW-1185">Reference proteome</keyword>
<name>A0A251SRG8_HELAN</name>
<sequence length="69" mass="7842">MWRCVRWQRRAVAAVLGVVAVFRKHNGGGKVWFLGGSVSFYTIITVEETSLVHMVVKVVNKWWVAVGLR</sequence>
<organism evidence="2 3">
    <name type="scientific">Helianthus annuus</name>
    <name type="common">Common sunflower</name>
    <dbReference type="NCBI Taxonomy" id="4232"/>
    <lineage>
        <taxon>Eukaryota</taxon>
        <taxon>Viridiplantae</taxon>
        <taxon>Streptophyta</taxon>
        <taxon>Embryophyta</taxon>
        <taxon>Tracheophyta</taxon>
        <taxon>Spermatophyta</taxon>
        <taxon>Magnoliopsida</taxon>
        <taxon>eudicotyledons</taxon>
        <taxon>Gunneridae</taxon>
        <taxon>Pentapetalae</taxon>
        <taxon>asterids</taxon>
        <taxon>campanulids</taxon>
        <taxon>Asterales</taxon>
        <taxon>Asteraceae</taxon>
        <taxon>Asteroideae</taxon>
        <taxon>Heliantheae alliance</taxon>
        <taxon>Heliantheae</taxon>
        <taxon>Helianthus</taxon>
    </lineage>
</organism>
<gene>
    <name evidence="2" type="ORF">HannXRQ_Chr13g0398241</name>
    <name evidence="1" type="ORF">HanXRQr2_Chr13g0582561</name>
</gene>
<evidence type="ECO:0000313" key="2">
    <source>
        <dbReference type="EMBL" id="OTG01092.1"/>
    </source>
</evidence>
<dbReference type="EMBL" id="CM007902">
    <property type="protein sequence ID" value="OTG01092.1"/>
    <property type="molecule type" value="Genomic_DNA"/>
</dbReference>
<dbReference type="EMBL" id="MNCJ02000328">
    <property type="protein sequence ID" value="KAF5772895.1"/>
    <property type="molecule type" value="Genomic_DNA"/>
</dbReference>